<proteinExistence type="predicted"/>
<reference evidence="1" key="1">
    <citation type="submission" date="2020-08" db="EMBL/GenBank/DDBJ databases">
        <title>Multicomponent nature underlies the extraordinary mechanical properties of spider dragline silk.</title>
        <authorList>
            <person name="Kono N."/>
            <person name="Nakamura H."/>
            <person name="Mori M."/>
            <person name="Yoshida Y."/>
            <person name="Ohtoshi R."/>
            <person name="Malay A.D."/>
            <person name="Moran D.A.P."/>
            <person name="Tomita M."/>
            <person name="Numata K."/>
            <person name="Arakawa K."/>
        </authorList>
    </citation>
    <scope>NUCLEOTIDE SEQUENCE</scope>
</reference>
<protein>
    <submittedName>
        <fullName evidence="1">Uncharacterized protein</fullName>
    </submittedName>
</protein>
<evidence type="ECO:0000313" key="1">
    <source>
        <dbReference type="EMBL" id="GFS46210.1"/>
    </source>
</evidence>
<gene>
    <name evidence="1" type="ORF">NPIL_76951</name>
</gene>
<dbReference type="Proteomes" id="UP000887013">
    <property type="component" value="Unassembled WGS sequence"/>
</dbReference>
<dbReference type="AlphaFoldDB" id="A0A8X6MCG0"/>
<sequence length="120" mass="13452">MTRELVEKMEGSHSAIEKNLPSVGRNLEVYSMELVCFMLLNEVTKSLPTMIKIACTLTARNAKNGLAPVNKQHHANKIFFHIKRCCAYGGTGKGLSIMNCLNGTKWSMINSMFNRWNVST</sequence>
<comment type="caution">
    <text evidence="1">The sequence shown here is derived from an EMBL/GenBank/DDBJ whole genome shotgun (WGS) entry which is preliminary data.</text>
</comment>
<name>A0A8X6MCG0_NEPPI</name>
<dbReference type="EMBL" id="BMAW01090723">
    <property type="protein sequence ID" value="GFS46210.1"/>
    <property type="molecule type" value="Genomic_DNA"/>
</dbReference>
<organism evidence="1 2">
    <name type="scientific">Nephila pilipes</name>
    <name type="common">Giant wood spider</name>
    <name type="synonym">Nephila maculata</name>
    <dbReference type="NCBI Taxonomy" id="299642"/>
    <lineage>
        <taxon>Eukaryota</taxon>
        <taxon>Metazoa</taxon>
        <taxon>Ecdysozoa</taxon>
        <taxon>Arthropoda</taxon>
        <taxon>Chelicerata</taxon>
        <taxon>Arachnida</taxon>
        <taxon>Araneae</taxon>
        <taxon>Araneomorphae</taxon>
        <taxon>Entelegynae</taxon>
        <taxon>Araneoidea</taxon>
        <taxon>Nephilidae</taxon>
        <taxon>Nephila</taxon>
    </lineage>
</organism>
<accession>A0A8X6MCG0</accession>
<keyword evidence="2" id="KW-1185">Reference proteome</keyword>
<evidence type="ECO:0000313" key="2">
    <source>
        <dbReference type="Proteomes" id="UP000887013"/>
    </source>
</evidence>